<evidence type="ECO:0000259" key="2">
    <source>
        <dbReference type="PROSITE" id="PS50975"/>
    </source>
</evidence>
<keyword evidence="4" id="KW-1185">Reference proteome</keyword>
<keyword evidence="1" id="KW-0547">Nucleotide-binding</keyword>
<keyword evidence="1" id="KW-0067">ATP-binding</keyword>
<accession>A0ABP4J1G0</accession>
<dbReference type="SUPFAM" id="SSF56059">
    <property type="entry name" value="Glutathione synthetase ATP-binding domain-like"/>
    <property type="match status" value="1"/>
</dbReference>
<reference evidence="4" key="1">
    <citation type="journal article" date="2019" name="Int. J. Syst. Evol. Microbiol.">
        <title>The Global Catalogue of Microorganisms (GCM) 10K type strain sequencing project: providing services to taxonomists for standard genome sequencing and annotation.</title>
        <authorList>
            <consortium name="The Broad Institute Genomics Platform"/>
            <consortium name="The Broad Institute Genome Sequencing Center for Infectious Disease"/>
            <person name="Wu L."/>
            <person name="Ma J."/>
        </authorList>
    </citation>
    <scope>NUCLEOTIDE SEQUENCE [LARGE SCALE GENOMIC DNA]</scope>
    <source>
        <strain evidence="4">JCM 12393</strain>
    </source>
</reference>
<comment type="caution">
    <text evidence="3">The sequence shown here is derived from an EMBL/GenBank/DDBJ whole genome shotgun (WGS) entry which is preliminary data.</text>
</comment>
<evidence type="ECO:0000256" key="1">
    <source>
        <dbReference type="PROSITE-ProRule" id="PRU00409"/>
    </source>
</evidence>
<dbReference type="PROSITE" id="PS50975">
    <property type="entry name" value="ATP_GRASP"/>
    <property type="match status" value="1"/>
</dbReference>
<dbReference type="Gene3D" id="3.30.470.20">
    <property type="entry name" value="ATP-grasp fold, B domain"/>
    <property type="match status" value="1"/>
</dbReference>
<sequence length="359" mass="36617">MTEALGGERVLVVEPSPGLLRRAARAGFLAWPLADTGDAAALRAAVAGAVREHGIAHVLNLAGVRAAGAVFAGAEDAGVAAHAAHTVEALTDRGALRVLLGRHPRLRVRARRVWGADGVQEAVGGFGGQAVVVRSALAGGRRRAVLLRGEREVRRWRLGQAGSGEREPFVVEEYLPGPQYAVETLSVDGMHQVLGIIALDTTGPPRFVTTTHLYPAPLAGRDEATVRSAVCAVLDLAGVENGAVRTTVVHSPGGTPRVLASRQGLDRADHAARLVRLAVGADLEEAALRALRGEVPAPVPAGRSAAVGVLCGADGVRCGADGGRCGHAPVAVVGAGPSQVLGLLAAARARLAGVGRGVT</sequence>
<proteinExistence type="predicted"/>
<name>A0ABP4J1G0_9ACTN</name>
<organism evidence="3 4">
    <name type="scientific">Kitasatospora putterlickiae</name>
    <dbReference type="NCBI Taxonomy" id="221725"/>
    <lineage>
        <taxon>Bacteria</taxon>
        <taxon>Bacillati</taxon>
        <taxon>Actinomycetota</taxon>
        <taxon>Actinomycetes</taxon>
        <taxon>Kitasatosporales</taxon>
        <taxon>Streptomycetaceae</taxon>
        <taxon>Kitasatospora</taxon>
    </lineage>
</organism>
<gene>
    <name evidence="3" type="ORF">GCM10009639_53120</name>
</gene>
<evidence type="ECO:0000313" key="3">
    <source>
        <dbReference type="EMBL" id="GAA1405813.1"/>
    </source>
</evidence>
<dbReference type="RefSeq" id="WP_344340830.1">
    <property type="nucleotide sequence ID" value="NZ_BAAAKJ010000299.1"/>
</dbReference>
<dbReference type="Proteomes" id="UP001499863">
    <property type="component" value="Unassembled WGS sequence"/>
</dbReference>
<evidence type="ECO:0000313" key="4">
    <source>
        <dbReference type="Proteomes" id="UP001499863"/>
    </source>
</evidence>
<dbReference type="EMBL" id="BAAAKJ010000299">
    <property type="protein sequence ID" value="GAA1405813.1"/>
    <property type="molecule type" value="Genomic_DNA"/>
</dbReference>
<protein>
    <recommendedName>
        <fullName evidence="2">ATP-grasp domain-containing protein</fullName>
    </recommendedName>
</protein>
<dbReference type="InterPro" id="IPR011761">
    <property type="entry name" value="ATP-grasp"/>
</dbReference>
<feature type="domain" description="ATP-grasp" evidence="2">
    <location>
        <begin position="97"/>
        <end position="292"/>
    </location>
</feature>